<keyword evidence="2" id="KW-0963">Cytoplasm</keyword>
<dbReference type="InterPro" id="IPR032675">
    <property type="entry name" value="LRR_dom_sf"/>
</dbReference>
<proteinExistence type="predicted"/>
<dbReference type="GO" id="GO:0030239">
    <property type="term" value="P:myofibril assembly"/>
    <property type="evidence" value="ECO:0007669"/>
    <property type="project" value="TreeGrafter"/>
</dbReference>
<dbReference type="Gene3D" id="3.80.10.10">
    <property type="entry name" value="Ribonuclease Inhibitor"/>
    <property type="match status" value="1"/>
</dbReference>
<dbReference type="GO" id="GO:0005856">
    <property type="term" value="C:cytoskeleton"/>
    <property type="evidence" value="ECO:0007669"/>
    <property type="project" value="UniProtKB-SubCell"/>
</dbReference>
<gene>
    <name evidence="5" type="ORF">MEDL_14474</name>
</gene>
<dbReference type="GO" id="GO:0030016">
    <property type="term" value="C:myofibril"/>
    <property type="evidence" value="ECO:0007669"/>
    <property type="project" value="TreeGrafter"/>
</dbReference>
<accession>A0A8S3QS36</accession>
<dbReference type="GO" id="GO:0005523">
    <property type="term" value="F:tropomyosin binding"/>
    <property type="evidence" value="ECO:0007669"/>
    <property type="project" value="InterPro"/>
</dbReference>
<reference evidence="5" key="1">
    <citation type="submission" date="2021-03" db="EMBL/GenBank/DDBJ databases">
        <authorList>
            <person name="Bekaert M."/>
        </authorList>
    </citation>
    <scope>NUCLEOTIDE SEQUENCE</scope>
</reference>
<evidence type="ECO:0000256" key="3">
    <source>
        <dbReference type="ARBA" id="ARBA00023212"/>
    </source>
</evidence>
<dbReference type="InterPro" id="IPR004934">
    <property type="entry name" value="TMOD"/>
</dbReference>
<dbReference type="FunFam" id="3.80.10.10:FF:000099">
    <property type="entry name" value="Tropomodulin, isoform C"/>
    <property type="match status" value="1"/>
</dbReference>
<evidence type="ECO:0000256" key="2">
    <source>
        <dbReference type="ARBA" id="ARBA00022490"/>
    </source>
</evidence>
<comment type="subcellular location">
    <subcellularLocation>
        <location evidence="1">Cytoplasm</location>
        <location evidence="1">Cytoskeleton</location>
    </subcellularLocation>
</comment>
<dbReference type="Pfam" id="PF03250">
    <property type="entry name" value="Tropomodulin"/>
    <property type="match status" value="1"/>
</dbReference>
<dbReference type="SUPFAM" id="SSF52047">
    <property type="entry name" value="RNI-like"/>
    <property type="match status" value="1"/>
</dbReference>
<feature type="region of interest" description="Disordered" evidence="4">
    <location>
        <begin position="38"/>
        <end position="67"/>
    </location>
</feature>
<evidence type="ECO:0000256" key="1">
    <source>
        <dbReference type="ARBA" id="ARBA00004245"/>
    </source>
</evidence>
<keyword evidence="3" id="KW-0206">Cytoskeleton</keyword>
<organism evidence="5 6">
    <name type="scientific">Mytilus edulis</name>
    <name type="common">Blue mussel</name>
    <dbReference type="NCBI Taxonomy" id="6550"/>
    <lineage>
        <taxon>Eukaryota</taxon>
        <taxon>Metazoa</taxon>
        <taxon>Spiralia</taxon>
        <taxon>Lophotrochozoa</taxon>
        <taxon>Mollusca</taxon>
        <taxon>Bivalvia</taxon>
        <taxon>Autobranchia</taxon>
        <taxon>Pteriomorphia</taxon>
        <taxon>Mytilida</taxon>
        <taxon>Mytiloidea</taxon>
        <taxon>Mytilidae</taxon>
        <taxon>Mytilinae</taxon>
        <taxon>Mytilus</taxon>
    </lineage>
</organism>
<dbReference type="Proteomes" id="UP000683360">
    <property type="component" value="Unassembled WGS sequence"/>
</dbReference>
<comment type="caution">
    <text evidence="5">The sequence shown here is derived from an EMBL/GenBank/DDBJ whole genome shotgun (WGS) entry which is preliminary data.</text>
</comment>
<protein>
    <submittedName>
        <fullName evidence="5">TMOD</fullName>
    </submittedName>
</protein>
<sequence>MSEQPELSEFPNLKGVVPDISLDDLDELLGKLTAEELDELNGDFDPDNSLLPPSDRMKNQTDKSATGPFSRQKLLKWLEEKAKNEKDWELIKPYVGEKRAVLGFHSMLTQQQYYASLETEEISGQFGGFKGVAKAQELKLMPNEPENKTDVVESLQKLKDNDSSLKHLNLNNIKNISLERLCEFCEALKTNTQLETLEMASTAATDKVAKTLAKALEDNKTLKNLNIESNFISGEAILEIMKAINKNMTVIEFRITNQKPEVLGNKVEMQLTKLVEENPTILRFGIACEFPDARVRIHEKIQENNDELRKKRVGKS</sequence>
<dbReference type="GO" id="GO:0007015">
    <property type="term" value="P:actin filament organization"/>
    <property type="evidence" value="ECO:0007669"/>
    <property type="project" value="TreeGrafter"/>
</dbReference>
<evidence type="ECO:0000313" key="5">
    <source>
        <dbReference type="EMBL" id="CAG2199773.1"/>
    </source>
</evidence>
<dbReference type="GO" id="GO:0051694">
    <property type="term" value="P:pointed-end actin filament capping"/>
    <property type="evidence" value="ECO:0007669"/>
    <property type="project" value="InterPro"/>
</dbReference>
<name>A0A8S3QS36_MYTED</name>
<dbReference type="EMBL" id="CAJPWZ010000724">
    <property type="protein sequence ID" value="CAG2199773.1"/>
    <property type="molecule type" value="Genomic_DNA"/>
</dbReference>
<evidence type="ECO:0000313" key="6">
    <source>
        <dbReference type="Proteomes" id="UP000683360"/>
    </source>
</evidence>
<dbReference type="AlphaFoldDB" id="A0A8S3QS36"/>
<keyword evidence="6" id="KW-1185">Reference proteome</keyword>
<dbReference type="PANTHER" id="PTHR10901">
    <property type="entry name" value="TROPOMODULIN"/>
    <property type="match status" value="1"/>
</dbReference>
<evidence type="ECO:0000256" key="4">
    <source>
        <dbReference type="SAM" id="MobiDB-lite"/>
    </source>
</evidence>
<dbReference type="PANTHER" id="PTHR10901:SF6">
    <property type="entry name" value="TROPOMODULIN, ISOFORM N"/>
    <property type="match status" value="1"/>
</dbReference>
<dbReference type="OrthoDB" id="2163268at2759"/>